<keyword evidence="2" id="KW-0378">Hydrolase</keyword>
<dbReference type="SMART" id="SM00910">
    <property type="entry name" value="HIRAN"/>
    <property type="match status" value="1"/>
</dbReference>
<gene>
    <name evidence="4" type="ORF">NG799_02920</name>
</gene>
<keyword evidence="1" id="KW-0479">Metal-binding</keyword>
<dbReference type="Pfam" id="PF08797">
    <property type="entry name" value="HIRAN"/>
    <property type="match status" value="1"/>
</dbReference>
<accession>A0ABT2MKL1</accession>
<proteinExistence type="predicted"/>
<reference evidence="4 5" key="1">
    <citation type="journal article" date="2022" name="Front. Microbiol.">
        <title>High genomic differentiation and limited gene flow indicate recent cryptic speciation within the genus Laspinema (cyanobacteria).</title>
        <authorList>
            <person name="Stanojkovic A."/>
            <person name="Skoupy S."/>
            <person name="Skaloud P."/>
            <person name="Dvorak P."/>
        </authorList>
    </citation>
    <scope>NUCLEOTIDE SEQUENCE [LARGE SCALE GENOMIC DNA]</scope>
    <source>
        <strain evidence="4 5">D2a</strain>
    </source>
</reference>
<protein>
    <submittedName>
        <fullName evidence="4">HIRAN domain-containing protein</fullName>
    </submittedName>
</protein>
<organism evidence="4 5">
    <name type="scientific">Laspinema palackyanum D2a</name>
    <dbReference type="NCBI Taxonomy" id="2953684"/>
    <lineage>
        <taxon>Bacteria</taxon>
        <taxon>Bacillati</taxon>
        <taxon>Cyanobacteriota</taxon>
        <taxon>Cyanophyceae</taxon>
        <taxon>Oscillatoriophycideae</taxon>
        <taxon>Oscillatoriales</taxon>
        <taxon>Laspinemataceae</taxon>
        <taxon>Laspinema</taxon>
        <taxon>Laspinema palackyanum</taxon>
    </lineage>
</organism>
<feature type="domain" description="HIRAN" evidence="3">
    <location>
        <begin position="126"/>
        <end position="229"/>
    </location>
</feature>
<name>A0ABT2MKL1_9CYAN</name>
<dbReference type="EMBL" id="JAMXFF010000002">
    <property type="protein sequence ID" value="MCT7965284.1"/>
    <property type="molecule type" value="Genomic_DNA"/>
</dbReference>
<sequence length="253" mass="29554">MLKKLFIAWQDPVSRAWFAIAQLTHSGESYQFRYLQGVKEAQKKSGFEGLFSFPDLEKVYESPNLFPFFCNRILRRSRPDYPDYMSWLNLPESEYDPMAMLSRSGGTKVTDHFALFPYPELDDRGRYHLYFFTHGLRYLPAASADRILTLQVGDRLLLMHDFQNELDRLALMLRTEDAHLVGYCPRYLREDIFEVFQQNPHAVTITVERVNPPPAFLPMRLLCHLTLDWEGFQPFSSPMYQPLPEAVAVLKSS</sequence>
<dbReference type="RefSeq" id="WP_368004986.1">
    <property type="nucleotide sequence ID" value="NZ_JAMXFF010000002.1"/>
</dbReference>
<comment type="caution">
    <text evidence="4">The sequence shown here is derived from an EMBL/GenBank/DDBJ whole genome shotgun (WGS) entry which is preliminary data.</text>
</comment>
<evidence type="ECO:0000256" key="1">
    <source>
        <dbReference type="ARBA" id="ARBA00022723"/>
    </source>
</evidence>
<evidence type="ECO:0000313" key="5">
    <source>
        <dbReference type="Proteomes" id="UP001525890"/>
    </source>
</evidence>
<dbReference type="Proteomes" id="UP001525890">
    <property type="component" value="Unassembled WGS sequence"/>
</dbReference>
<dbReference type="Gene3D" id="3.30.70.2330">
    <property type="match status" value="1"/>
</dbReference>
<evidence type="ECO:0000313" key="4">
    <source>
        <dbReference type="EMBL" id="MCT7965284.1"/>
    </source>
</evidence>
<evidence type="ECO:0000259" key="3">
    <source>
        <dbReference type="SMART" id="SM00910"/>
    </source>
</evidence>
<dbReference type="InterPro" id="IPR014905">
    <property type="entry name" value="HIRAN"/>
</dbReference>
<keyword evidence="5" id="KW-1185">Reference proteome</keyword>
<evidence type="ECO:0000256" key="2">
    <source>
        <dbReference type="ARBA" id="ARBA00022801"/>
    </source>
</evidence>